<evidence type="ECO:0000313" key="9">
    <source>
        <dbReference type="EMBL" id="MFB9888039.1"/>
    </source>
</evidence>
<dbReference type="EC" id="2.1.1.171" evidence="3 8"/>
<comment type="catalytic activity">
    <reaction evidence="7 8">
        <text>guanosine(966) in 16S rRNA + S-adenosyl-L-methionine = N(2)-methylguanosine(966) in 16S rRNA + S-adenosyl-L-homocysteine + H(+)</text>
        <dbReference type="Rhea" id="RHEA:23548"/>
        <dbReference type="Rhea" id="RHEA-COMP:10211"/>
        <dbReference type="Rhea" id="RHEA-COMP:10212"/>
        <dbReference type="ChEBI" id="CHEBI:15378"/>
        <dbReference type="ChEBI" id="CHEBI:57856"/>
        <dbReference type="ChEBI" id="CHEBI:59789"/>
        <dbReference type="ChEBI" id="CHEBI:74269"/>
        <dbReference type="ChEBI" id="CHEBI:74481"/>
        <dbReference type="EC" id="2.1.1.171"/>
    </reaction>
</comment>
<dbReference type="GO" id="GO:0052913">
    <property type="term" value="F:16S rRNA (guanine(966)-N(2))-methyltransferase activity"/>
    <property type="evidence" value="ECO:0007669"/>
    <property type="project" value="UniProtKB-EC"/>
</dbReference>
<dbReference type="PIRSF" id="PIRSF004553">
    <property type="entry name" value="CHP00095"/>
    <property type="match status" value="1"/>
</dbReference>
<proteinExistence type="inferred from homology"/>
<dbReference type="InterPro" id="IPR002052">
    <property type="entry name" value="DNA_methylase_N6_adenine_CS"/>
</dbReference>
<dbReference type="EMBL" id="JBHLZN010000008">
    <property type="protein sequence ID" value="MFB9888039.1"/>
    <property type="molecule type" value="Genomic_DNA"/>
</dbReference>
<name>A0ABV5ZFH8_9GAMM</name>
<dbReference type="InterPro" id="IPR004398">
    <property type="entry name" value="RNA_MeTrfase_RsmD"/>
</dbReference>
<evidence type="ECO:0000256" key="6">
    <source>
        <dbReference type="ARBA" id="ARBA00022679"/>
    </source>
</evidence>
<evidence type="ECO:0000256" key="8">
    <source>
        <dbReference type="PIRNR" id="PIRNR004553"/>
    </source>
</evidence>
<dbReference type="SUPFAM" id="SSF53335">
    <property type="entry name" value="S-adenosyl-L-methionine-dependent methyltransferases"/>
    <property type="match status" value="1"/>
</dbReference>
<dbReference type="PANTHER" id="PTHR43542">
    <property type="entry name" value="METHYLTRANSFERASE"/>
    <property type="match status" value="1"/>
</dbReference>
<dbReference type="PANTHER" id="PTHR43542:SF1">
    <property type="entry name" value="METHYLTRANSFERASE"/>
    <property type="match status" value="1"/>
</dbReference>
<evidence type="ECO:0000256" key="3">
    <source>
        <dbReference type="ARBA" id="ARBA00012141"/>
    </source>
</evidence>
<keyword evidence="6 8" id="KW-0808">Transferase</keyword>
<reference evidence="9 10" key="1">
    <citation type="submission" date="2024-09" db="EMBL/GenBank/DDBJ databases">
        <authorList>
            <person name="Sun Q."/>
            <person name="Mori K."/>
        </authorList>
    </citation>
    <scope>NUCLEOTIDE SEQUENCE [LARGE SCALE GENOMIC DNA]</scope>
    <source>
        <strain evidence="9 10">ATCC 51285</strain>
    </source>
</reference>
<dbReference type="Gene3D" id="3.40.50.150">
    <property type="entry name" value="Vaccinia Virus protein VP39"/>
    <property type="match status" value="1"/>
</dbReference>
<evidence type="ECO:0000256" key="7">
    <source>
        <dbReference type="ARBA" id="ARBA00048326"/>
    </source>
</evidence>
<accession>A0ABV5ZFH8</accession>
<comment type="similarity">
    <text evidence="2 8">Belongs to the methyltransferase superfamily. RsmD family.</text>
</comment>
<keyword evidence="5 8" id="KW-0489">Methyltransferase</keyword>
<dbReference type="InterPro" id="IPR029063">
    <property type="entry name" value="SAM-dependent_MTases_sf"/>
</dbReference>
<comment type="caution">
    <text evidence="9">The sequence shown here is derived from an EMBL/GenBank/DDBJ whole genome shotgun (WGS) entry which is preliminary data.</text>
</comment>
<dbReference type="CDD" id="cd02440">
    <property type="entry name" value="AdoMet_MTases"/>
    <property type="match status" value="1"/>
</dbReference>
<dbReference type="Pfam" id="PF03602">
    <property type="entry name" value="Cons_hypoth95"/>
    <property type="match status" value="1"/>
</dbReference>
<organism evidence="9 10">
    <name type="scientific">Balneatrix alpica</name>
    <dbReference type="NCBI Taxonomy" id="75684"/>
    <lineage>
        <taxon>Bacteria</taxon>
        <taxon>Pseudomonadati</taxon>
        <taxon>Pseudomonadota</taxon>
        <taxon>Gammaproteobacteria</taxon>
        <taxon>Oceanospirillales</taxon>
        <taxon>Balneatrichaceae</taxon>
        <taxon>Balneatrix</taxon>
    </lineage>
</organism>
<evidence type="ECO:0000256" key="2">
    <source>
        <dbReference type="ARBA" id="ARBA00005269"/>
    </source>
</evidence>
<keyword evidence="8" id="KW-0949">S-adenosyl-L-methionine</keyword>
<evidence type="ECO:0000256" key="1">
    <source>
        <dbReference type="ARBA" id="ARBA00002649"/>
    </source>
</evidence>
<dbReference type="NCBIfam" id="TIGR00095">
    <property type="entry name" value="16S rRNA (guanine(966)-N(2))-methyltransferase RsmD"/>
    <property type="match status" value="1"/>
</dbReference>
<evidence type="ECO:0000313" key="10">
    <source>
        <dbReference type="Proteomes" id="UP001589628"/>
    </source>
</evidence>
<keyword evidence="10" id="KW-1185">Reference proteome</keyword>
<evidence type="ECO:0000256" key="5">
    <source>
        <dbReference type="ARBA" id="ARBA00022603"/>
    </source>
</evidence>
<gene>
    <name evidence="9" type="primary">rsmD</name>
    <name evidence="9" type="ORF">ACFFLH_16610</name>
</gene>
<evidence type="ECO:0000256" key="4">
    <source>
        <dbReference type="ARBA" id="ARBA00013682"/>
    </source>
</evidence>
<dbReference type="PROSITE" id="PS00092">
    <property type="entry name" value="N6_MTASE"/>
    <property type="match status" value="1"/>
</dbReference>
<protein>
    <recommendedName>
        <fullName evidence="4 8">Ribosomal RNA small subunit methyltransferase D</fullName>
        <ecNumber evidence="3 8">2.1.1.171</ecNumber>
    </recommendedName>
</protein>
<dbReference type="RefSeq" id="WP_027312965.1">
    <property type="nucleotide sequence ID" value="NZ_JBHLZN010000008.1"/>
</dbReference>
<sequence length="196" mass="22402">MRQRPRSTPAATGQLRIIGGEWRSRRLSFPDLPGLRPSTDRVRETLFNWLMSWVPGSTCLDAFSGSGALGLEALSRGARFATLNDLATPAYRQLQANLQLLQCQHAEVLQQDMQRWLAQPALRQYDLVFLDPPFNQGMLQPCAEQLEQQGWLADEAYIYVEHERDLTPTLPSSWRLHRQKQAGQVSYALYHRQLSP</sequence>
<dbReference type="Proteomes" id="UP001589628">
    <property type="component" value="Unassembled WGS sequence"/>
</dbReference>
<comment type="function">
    <text evidence="1 8">Specifically methylates the guanine in position 966 of 16S rRNA in the assembled 30S particle.</text>
</comment>
<keyword evidence="8" id="KW-0698">rRNA processing</keyword>